<dbReference type="Proteomes" id="UP000410492">
    <property type="component" value="Unassembled WGS sequence"/>
</dbReference>
<accession>A0A653C2X3</accession>
<dbReference type="OrthoDB" id="10048778at2759"/>
<gene>
    <name evidence="1" type="ORF">CALMAC_LOCUS5768</name>
</gene>
<reference evidence="1 2" key="1">
    <citation type="submission" date="2019-01" db="EMBL/GenBank/DDBJ databases">
        <authorList>
            <person name="Sayadi A."/>
        </authorList>
    </citation>
    <scope>NUCLEOTIDE SEQUENCE [LARGE SCALE GENOMIC DNA]</scope>
</reference>
<proteinExistence type="predicted"/>
<keyword evidence="2" id="KW-1185">Reference proteome</keyword>
<name>A0A653C2X3_CALMS</name>
<dbReference type="EMBL" id="CAACVG010006860">
    <property type="protein sequence ID" value="VEN42191.1"/>
    <property type="molecule type" value="Genomic_DNA"/>
</dbReference>
<protein>
    <submittedName>
        <fullName evidence="1">Uncharacterized protein</fullName>
    </submittedName>
</protein>
<evidence type="ECO:0000313" key="2">
    <source>
        <dbReference type="Proteomes" id="UP000410492"/>
    </source>
</evidence>
<organism evidence="1 2">
    <name type="scientific">Callosobruchus maculatus</name>
    <name type="common">Southern cowpea weevil</name>
    <name type="synonym">Pulse bruchid</name>
    <dbReference type="NCBI Taxonomy" id="64391"/>
    <lineage>
        <taxon>Eukaryota</taxon>
        <taxon>Metazoa</taxon>
        <taxon>Ecdysozoa</taxon>
        <taxon>Arthropoda</taxon>
        <taxon>Hexapoda</taxon>
        <taxon>Insecta</taxon>
        <taxon>Pterygota</taxon>
        <taxon>Neoptera</taxon>
        <taxon>Endopterygota</taxon>
        <taxon>Coleoptera</taxon>
        <taxon>Polyphaga</taxon>
        <taxon>Cucujiformia</taxon>
        <taxon>Chrysomeloidea</taxon>
        <taxon>Chrysomelidae</taxon>
        <taxon>Bruchinae</taxon>
        <taxon>Bruchini</taxon>
        <taxon>Callosobruchus</taxon>
    </lineage>
</organism>
<evidence type="ECO:0000313" key="1">
    <source>
        <dbReference type="EMBL" id="VEN42191.1"/>
    </source>
</evidence>
<sequence length="104" mass="12089">MSESTSWWTPRQPRMVQIEKDIVNRTFTCETPATGPHLQHFTATKQFYHGRGSSGLFQTITPRALRKRNTREAMTAHSYQVEGPTLRINLLQHSFLWTSSIVWN</sequence>
<dbReference type="AlphaFoldDB" id="A0A653C2X3"/>